<comment type="subcellular location">
    <subcellularLocation>
        <location evidence="1">Membrane</location>
        <topology evidence="1">Multi-pass membrane protein</topology>
    </subcellularLocation>
</comment>
<dbReference type="Pfam" id="PF03006">
    <property type="entry name" value="HlyIII"/>
    <property type="match status" value="1"/>
</dbReference>
<feature type="transmembrane region" description="Helical" evidence="8">
    <location>
        <begin position="115"/>
        <end position="139"/>
    </location>
</feature>
<protein>
    <submittedName>
        <fullName evidence="9">ADIPOR-like receptor SPBC12C2.09c</fullName>
    </submittedName>
</protein>
<evidence type="ECO:0000256" key="6">
    <source>
        <dbReference type="PIRSR" id="PIRSR604254-1"/>
    </source>
</evidence>
<feature type="region of interest" description="Disordered" evidence="7">
    <location>
        <begin position="1"/>
        <end position="24"/>
    </location>
</feature>
<gene>
    <name evidence="9" type="ORF">LSUE1_G007275</name>
</gene>
<evidence type="ECO:0000256" key="8">
    <source>
        <dbReference type="SAM" id="Phobius"/>
    </source>
</evidence>
<feature type="transmembrane region" description="Helical" evidence="8">
    <location>
        <begin position="145"/>
        <end position="170"/>
    </location>
</feature>
<dbReference type="AlphaFoldDB" id="A0A8T9C3H9"/>
<evidence type="ECO:0000256" key="2">
    <source>
        <dbReference type="ARBA" id="ARBA00007018"/>
    </source>
</evidence>
<keyword evidence="4 8" id="KW-1133">Transmembrane helix</keyword>
<keyword evidence="6" id="KW-0862">Zinc</keyword>
<evidence type="ECO:0000313" key="9">
    <source>
        <dbReference type="EMBL" id="TVY78554.1"/>
    </source>
</evidence>
<dbReference type="EMBL" id="QGMK01000734">
    <property type="protein sequence ID" value="TVY78554.1"/>
    <property type="molecule type" value="Genomic_DNA"/>
</dbReference>
<feature type="binding site" evidence="6">
    <location>
        <position position="136"/>
    </location>
    <ligand>
        <name>Zn(2+)</name>
        <dbReference type="ChEBI" id="CHEBI:29105"/>
    </ligand>
</feature>
<name>A0A8T9C3H9_9HELO</name>
<dbReference type="OrthoDB" id="529367at2759"/>
<evidence type="ECO:0000256" key="5">
    <source>
        <dbReference type="ARBA" id="ARBA00023136"/>
    </source>
</evidence>
<feature type="transmembrane region" description="Helical" evidence="8">
    <location>
        <begin position="84"/>
        <end position="103"/>
    </location>
</feature>
<keyword evidence="10" id="KW-1185">Reference proteome</keyword>
<organism evidence="9 10">
    <name type="scientific">Lachnellula suecica</name>
    <dbReference type="NCBI Taxonomy" id="602035"/>
    <lineage>
        <taxon>Eukaryota</taxon>
        <taxon>Fungi</taxon>
        <taxon>Dikarya</taxon>
        <taxon>Ascomycota</taxon>
        <taxon>Pezizomycotina</taxon>
        <taxon>Leotiomycetes</taxon>
        <taxon>Helotiales</taxon>
        <taxon>Lachnaceae</taxon>
        <taxon>Lachnellula</taxon>
    </lineage>
</organism>
<keyword evidence="9" id="KW-0675">Receptor</keyword>
<dbReference type="InterPro" id="IPR004254">
    <property type="entry name" value="AdipoR/HlyIII-related"/>
</dbReference>
<dbReference type="PANTHER" id="PTHR20855:SF52">
    <property type="entry name" value="ADIPONECTIN RECEPTOR PROTEIN"/>
    <property type="match status" value="1"/>
</dbReference>
<accession>A0A8T9C3H9</accession>
<dbReference type="Proteomes" id="UP000469558">
    <property type="component" value="Unassembled WGS sequence"/>
</dbReference>
<feature type="transmembrane region" description="Helical" evidence="8">
    <location>
        <begin position="182"/>
        <end position="203"/>
    </location>
</feature>
<feature type="transmembrane region" description="Helical" evidence="8">
    <location>
        <begin position="215"/>
        <end position="235"/>
    </location>
</feature>
<keyword evidence="5 8" id="KW-0472">Membrane</keyword>
<reference evidence="9 10" key="1">
    <citation type="submission" date="2018-05" db="EMBL/GenBank/DDBJ databases">
        <title>Genome sequencing and assembly of the regulated plant pathogen Lachnellula willkommii and related sister species for the development of diagnostic species identification markers.</title>
        <authorList>
            <person name="Giroux E."/>
            <person name="Bilodeau G."/>
        </authorList>
    </citation>
    <scope>NUCLEOTIDE SEQUENCE [LARGE SCALE GENOMIC DNA]</scope>
    <source>
        <strain evidence="9 10">CBS 268.59</strain>
    </source>
</reference>
<feature type="compositionally biased region" description="Basic and acidic residues" evidence="7">
    <location>
        <begin position="1"/>
        <end position="10"/>
    </location>
</feature>
<comment type="caution">
    <text evidence="9">The sequence shown here is derived from an EMBL/GenBank/DDBJ whole genome shotgun (WGS) entry which is preliminary data.</text>
</comment>
<dbReference type="PANTHER" id="PTHR20855">
    <property type="entry name" value="ADIPOR/PROGESTIN RECEPTOR-RELATED"/>
    <property type="match status" value="1"/>
</dbReference>
<keyword evidence="6" id="KW-0479">Metal-binding</keyword>
<evidence type="ECO:0000256" key="3">
    <source>
        <dbReference type="ARBA" id="ARBA00022692"/>
    </source>
</evidence>
<feature type="transmembrane region" description="Helical" evidence="8">
    <location>
        <begin position="247"/>
        <end position="264"/>
    </location>
</feature>
<comment type="similarity">
    <text evidence="2">Belongs to the ADIPOR family.</text>
</comment>
<feature type="transmembrane region" description="Helical" evidence="8">
    <location>
        <begin position="284"/>
        <end position="306"/>
    </location>
</feature>
<feature type="binding site" evidence="6">
    <location>
        <position position="282"/>
    </location>
    <ligand>
        <name>Zn(2+)</name>
        <dbReference type="ChEBI" id="CHEBI:29105"/>
    </ligand>
</feature>
<keyword evidence="3 8" id="KW-0812">Transmembrane</keyword>
<dbReference type="GO" id="GO:0016020">
    <property type="term" value="C:membrane"/>
    <property type="evidence" value="ECO:0007669"/>
    <property type="project" value="UniProtKB-SubCell"/>
</dbReference>
<dbReference type="GO" id="GO:0006882">
    <property type="term" value="P:intracellular zinc ion homeostasis"/>
    <property type="evidence" value="ECO:0007669"/>
    <property type="project" value="TreeGrafter"/>
</dbReference>
<evidence type="ECO:0000256" key="4">
    <source>
        <dbReference type="ARBA" id="ARBA00022989"/>
    </source>
</evidence>
<dbReference type="GO" id="GO:0046872">
    <property type="term" value="F:metal ion binding"/>
    <property type="evidence" value="ECO:0007669"/>
    <property type="project" value="UniProtKB-KW"/>
</dbReference>
<sequence>MSEIRHRELPCENMASEPSQDHGERSLKYSLRTWNHHSKTLTWREVEPWQHDNDYILSGYRPSSSSYAMSLRSIWQIHNQTFNIWSHMLGFTVFLIVAKYQFGMLRNRDGTYFDFLLFGQFYLGIAFCLTSSSAFHTFFDHSEDVAHSFFLCDLAGIIVLTVASFYPGVYYGFYCEPHTAKAYWTMITVFGTGALIICLHPRFRGRAWHRPRTTMLILLGLSGVLPMTHAALQFGIAQARRQMGWDWYVGEAIFYLLGALIYSIKIPERWNPGLFDIWGSSHQIFHVCVVLGIACHLIGAVNAVAYNNSPETKRC</sequence>
<dbReference type="GO" id="GO:0038023">
    <property type="term" value="F:signaling receptor activity"/>
    <property type="evidence" value="ECO:0007669"/>
    <property type="project" value="TreeGrafter"/>
</dbReference>
<evidence type="ECO:0000256" key="7">
    <source>
        <dbReference type="SAM" id="MobiDB-lite"/>
    </source>
</evidence>
<evidence type="ECO:0000313" key="10">
    <source>
        <dbReference type="Proteomes" id="UP000469558"/>
    </source>
</evidence>
<evidence type="ECO:0000256" key="1">
    <source>
        <dbReference type="ARBA" id="ARBA00004141"/>
    </source>
</evidence>
<proteinExistence type="inferred from homology"/>
<feature type="binding site" evidence="6">
    <location>
        <position position="286"/>
    </location>
    <ligand>
        <name>Zn(2+)</name>
        <dbReference type="ChEBI" id="CHEBI:29105"/>
    </ligand>
</feature>